<protein>
    <submittedName>
        <fullName evidence="4">Proteasome subunit beta type</fullName>
    </submittedName>
</protein>
<dbReference type="GO" id="GO:0005737">
    <property type="term" value="C:cytoplasm"/>
    <property type="evidence" value="ECO:0007669"/>
    <property type="project" value="TreeGrafter"/>
</dbReference>
<dbReference type="GO" id="GO:0008233">
    <property type="term" value="F:peptidase activity"/>
    <property type="evidence" value="ECO:0007669"/>
    <property type="project" value="UniProtKB-KW"/>
</dbReference>
<dbReference type="InterPro" id="IPR029055">
    <property type="entry name" value="Ntn_hydrolases_N"/>
</dbReference>
<dbReference type="SUPFAM" id="SSF56235">
    <property type="entry name" value="N-terminal nucleophile aminohydrolases (Ntn hydrolases)"/>
    <property type="match status" value="1"/>
</dbReference>
<gene>
    <name evidence="4" type="ORF">STAS_11874</name>
</gene>
<name>A0A5A7PSE8_STRAF</name>
<keyword evidence="1" id="KW-0963">Cytoplasm</keyword>
<dbReference type="PANTHER" id="PTHR32194">
    <property type="entry name" value="METALLOPROTEASE TLDD"/>
    <property type="match status" value="1"/>
</dbReference>
<dbReference type="Gene3D" id="3.60.20.10">
    <property type="entry name" value="Glutamine Phosphoribosylpyrophosphate, subunit 1, domain 1"/>
    <property type="match status" value="1"/>
</dbReference>
<organism evidence="4 5">
    <name type="scientific">Striga asiatica</name>
    <name type="common">Asiatic witchweed</name>
    <name type="synonym">Buchnera asiatica</name>
    <dbReference type="NCBI Taxonomy" id="4170"/>
    <lineage>
        <taxon>Eukaryota</taxon>
        <taxon>Viridiplantae</taxon>
        <taxon>Streptophyta</taxon>
        <taxon>Embryophyta</taxon>
        <taxon>Tracheophyta</taxon>
        <taxon>Spermatophyta</taxon>
        <taxon>Magnoliopsida</taxon>
        <taxon>eudicotyledons</taxon>
        <taxon>Gunneridae</taxon>
        <taxon>Pentapetalae</taxon>
        <taxon>asterids</taxon>
        <taxon>lamiids</taxon>
        <taxon>Lamiales</taxon>
        <taxon>Orobanchaceae</taxon>
        <taxon>Buchnereae</taxon>
        <taxon>Striga</taxon>
    </lineage>
</organism>
<keyword evidence="2" id="KW-0645">Protease</keyword>
<proteinExistence type="predicted"/>
<dbReference type="InterPro" id="IPR023333">
    <property type="entry name" value="Proteasome_suB-type"/>
</dbReference>
<dbReference type="Proteomes" id="UP000325081">
    <property type="component" value="Unassembled WGS sequence"/>
</dbReference>
<accession>A0A5A7PSE8</accession>
<keyword evidence="4" id="KW-0647">Proteasome</keyword>
<dbReference type="PANTHER" id="PTHR32194:SF0">
    <property type="entry name" value="ATP-DEPENDENT PROTEASE SUBUNIT HSLV"/>
    <property type="match status" value="1"/>
</dbReference>
<reference evidence="5" key="1">
    <citation type="journal article" date="2019" name="Curr. Biol.">
        <title>Genome Sequence of Striga asiatica Provides Insight into the Evolution of Plant Parasitism.</title>
        <authorList>
            <person name="Yoshida S."/>
            <person name="Kim S."/>
            <person name="Wafula E.K."/>
            <person name="Tanskanen J."/>
            <person name="Kim Y.M."/>
            <person name="Honaas L."/>
            <person name="Yang Z."/>
            <person name="Spallek T."/>
            <person name="Conn C.E."/>
            <person name="Ichihashi Y."/>
            <person name="Cheong K."/>
            <person name="Cui S."/>
            <person name="Der J.P."/>
            <person name="Gundlach H."/>
            <person name="Jiao Y."/>
            <person name="Hori C."/>
            <person name="Ishida J.K."/>
            <person name="Kasahara H."/>
            <person name="Kiba T."/>
            <person name="Kim M.S."/>
            <person name="Koo N."/>
            <person name="Laohavisit A."/>
            <person name="Lee Y.H."/>
            <person name="Lumba S."/>
            <person name="McCourt P."/>
            <person name="Mortimer J.C."/>
            <person name="Mutuku J.M."/>
            <person name="Nomura T."/>
            <person name="Sasaki-Sekimoto Y."/>
            <person name="Seto Y."/>
            <person name="Wang Y."/>
            <person name="Wakatake T."/>
            <person name="Sakakibara H."/>
            <person name="Demura T."/>
            <person name="Yamaguchi S."/>
            <person name="Yoneyama K."/>
            <person name="Manabe R.I."/>
            <person name="Nelson D.C."/>
            <person name="Schulman A.H."/>
            <person name="Timko M.P."/>
            <person name="dePamphilis C.W."/>
            <person name="Choi D."/>
            <person name="Shirasu K."/>
        </authorList>
    </citation>
    <scope>NUCLEOTIDE SEQUENCE [LARGE SCALE GENOMIC DNA]</scope>
    <source>
        <strain evidence="5">cv. UVA1</strain>
    </source>
</reference>
<evidence type="ECO:0000256" key="1">
    <source>
        <dbReference type="ARBA" id="ARBA00022490"/>
    </source>
</evidence>
<dbReference type="GO" id="GO:0051603">
    <property type="term" value="P:proteolysis involved in protein catabolic process"/>
    <property type="evidence" value="ECO:0007669"/>
    <property type="project" value="InterPro"/>
</dbReference>
<comment type="caution">
    <text evidence="4">The sequence shown here is derived from an EMBL/GenBank/DDBJ whole genome shotgun (WGS) entry which is preliminary data.</text>
</comment>
<dbReference type="InterPro" id="IPR001353">
    <property type="entry name" value="Proteasome_sua/b"/>
</dbReference>
<keyword evidence="3" id="KW-0378">Hydrolase</keyword>
<dbReference type="GO" id="GO:0005839">
    <property type="term" value="C:proteasome core complex"/>
    <property type="evidence" value="ECO:0007669"/>
    <property type="project" value="InterPro"/>
</dbReference>
<evidence type="ECO:0000256" key="3">
    <source>
        <dbReference type="ARBA" id="ARBA00022801"/>
    </source>
</evidence>
<dbReference type="EMBL" id="BKCP01004984">
    <property type="protein sequence ID" value="GER35588.1"/>
    <property type="molecule type" value="Genomic_DNA"/>
</dbReference>
<evidence type="ECO:0000313" key="4">
    <source>
        <dbReference type="EMBL" id="GER35588.1"/>
    </source>
</evidence>
<keyword evidence="5" id="KW-1185">Reference proteome</keyword>
<dbReference type="AlphaFoldDB" id="A0A5A7PSE8"/>
<dbReference type="Pfam" id="PF00227">
    <property type="entry name" value="Proteasome"/>
    <property type="match status" value="1"/>
</dbReference>
<evidence type="ECO:0000313" key="5">
    <source>
        <dbReference type="Proteomes" id="UP000325081"/>
    </source>
</evidence>
<sequence length="238" mass="26654">MDAEPSNLMRGTVTGTAVFGFVIQSGILFASDTRLSNGLEAKKVFPVGRSPHTLLVGGSGTYMCWDDKRDALAGMCVGSNLTVSQAADFVEKMMREKRMTEPYHRMLIGGGGSTDEGPIIYVLESKPVKKLLGDLFFIGSGYEHVGKYVRSELYRTRRHPRDMTLQEGIEYGKKAILYAMLRDSHTGGNVNVHFLSNDTGRCQILVHEENMKQLLGGRYLSLRHEWEEEESNLDRDEL</sequence>
<evidence type="ECO:0000256" key="2">
    <source>
        <dbReference type="ARBA" id="ARBA00022670"/>
    </source>
</evidence>